<evidence type="ECO:0000256" key="1">
    <source>
        <dbReference type="SAM" id="Coils"/>
    </source>
</evidence>
<name>A0A7W5F976_9ACTN</name>
<evidence type="ECO:0000313" key="5">
    <source>
        <dbReference type="Proteomes" id="UP000577707"/>
    </source>
</evidence>
<comment type="caution">
    <text evidence="4">The sequence shown here is derived from an EMBL/GenBank/DDBJ whole genome shotgun (WGS) entry which is preliminary data.</text>
</comment>
<keyword evidence="5" id="KW-1185">Reference proteome</keyword>
<dbReference type="RefSeq" id="WP_229788853.1">
    <property type="nucleotide sequence ID" value="NZ_BMQT01000009.1"/>
</dbReference>
<dbReference type="Pfam" id="PF24481">
    <property type="entry name" value="CT398_CC"/>
    <property type="match status" value="1"/>
</dbReference>
<feature type="domain" description="CT398-like coiled coil hairpin" evidence="3">
    <location>
        <begin position="8"/>
        <end position="185"/>
    </location>
</feature>
<evidence type="ECO:0000259" key="3">
    <source>
        <dbReference type="Pfam" id="PF24481"/>
    </source>
</evidence>
<dbReference type="PANTHER" id="PTHR39082:SF1">
    <property type="entry name" value="SCAVENGER RECEPTOR CLASS A MEMBER 3"/>
    <property type="match status" value="1"/>
</dbReference>
<feature type="coiled-coil region" evidence="1">
    <location>
        <begin position="89"/>
        <end position="144"/>
    </location>
</feature>
<feature type="domain" description="C4-type zinc ribbon" evidence="2">
    <location>
        <begin position="196"/>
        <end position="230"/>
    </location>
</feature>
<evidence type="ECO:0000313" key="4">
    <source>
        <dbReference type="EMBL" id="MBB3089933.1"/>
    </source>
</evidence>
<dbReference type="Gene3D" id="1.10.287.1490">
    <property type="match status" value="1"/>
</dbReference>
<sequence length="238" mass="26635">MKLLDVCELDSRALQLRHRRAHLPQSAVVAELKASKKTTDDAVRDARVIRDDLERVQKKADADVEAVKTRRRRDQERMDSGAISSAKDLERMQHELATLDRRISVLEDEELEVMEQLEEAQAKLTRLEAELAEIDEKLAVAVDSVEVETSKIDGELAGVAEEREPALEGIPDDLLALYTRLSEKMGVGAAELRARRCGGCNLQLDPAEISRIRRLAADEVVRCEECSRILVRTAESGL</sequence>
<dbReference type="Proteomes" id="UP000577707">
    <property type="component" value="Unassembled WGS sequence"/>
</dbReference>
<organism evidence="4 5">
    <name type="scientific">Nocardioides albus</name>
    <dbReference type="NCBI Taxonomy" id="1841"/>
    <lineage>
        <taxon>Bacteria</taxon>
        <taxon>Bacillati</taxon>
        <taxon>Actinomycetota</taxon>
        <taxon>Actinomycetes</taxon>
        <taxon>Propionibacteriales</taxon>
        <taxon>Nocardioidaceae</taxon>
        <taxon>Nocardioides</taxon>
    </lineage>
</organism>
<protein>
    <recommendedName>
        <fullName evidence="6">C4-type zinc ribbon domain-containing protein</fullName>
    </recommendedName>
</protein>
<dbReference type="EMBL" id="JACHXG010000005">
    <property type="protein sequence ID" value="MBB3089933.1"/>
    <property type="molecule type" value="Genomic_DNA"/>
</dbReference>
<dbReference type="InterPro" id="IPR056003">
    <property type="entry name" value="CT398_CC_hairpin"/>
</dbReference>
<dbReference type="PANTHER" id="PTHR39082">
    <property type="entry name" value="PHOSPHOLIPASE C-BETA-2-RELATED"/>
    <property type="match status" value="1"/>
</dbReference>
<keyword evidence="1" id="KW-0175">Coiled coil</keyword>
<reference evidence="4 5" key="1">
    <citation type="submission" date="2020-08" db="EMBL/GenBank/DDBJ databases">
        <title>Genomic Encyclopedia of Type Strains, Phase III (KMG-III): the genomes of soil and plant-associated and newly described type strains.</title>
        <authorList>
            <person name="Whitman W."/>
        </authorList>
    </citation>
    <scope>NUCLEOTIDE SEQUENCE [LARGE SCALE GENOMIC DNA]</scope>
    <source>
        <strain evidence="4 5">CECT 3302</strain>
    </source>
</reference>
<accession>A0A7W5F976</accession>
<dbReference type="InterPro" id="IPR052376">
    <property type="entry name" value="Oxidative_Scav/Glycosyltrans"/>
</dbReference>
<dbReference type="AlphaFoldDB" id="A0A7W5F976"/>
<dbReference type="InterPro" id="IPR003743">
    <property type="entry name" value="Zf-RING_7"/>
</dbReference>
<evidence type="ECO:0008006" key="6">
    <source>
        <dbReference type="Google" id="ProtNLM"/>
    </source>
</evidence>
<proteinExistence type="predicted"/>
<evidence type="ECO:0000259" key="2">
    <source>
        <dbReference type="Pfam" id="PF02591"/>
    </source>
</evidence>
<dbReference type="Pfam" id="PF02591">
    <property type="entry name" value="Zn_ribbon_9"/>
    <property type="match status" value="1"/>
</dbReference>
<gene>
    <name evidence="4" type="ORF">FHS12_002882</name>
</gene>